<evidence type="ECO:0000313" key="4">
    <source>
        <dbReference type="Proteomes" id="UP000294901"/>
    </source>
</evidence>
<name>A0A4V3C8J0_9ACTN</name>
<dbReference type="EMBL" id="SNWR01000001">
    <property type="protein sequence ID" value="TDO41788.1"/>
    <property type="molecule type" value="Genomic_DNA"/>
</dbReference>
<proteinExistence type="predicted"/>
<dbReference type="SUPFAM" id="SSF82771">
    <property type="entry name" value="GIY-YIG endonuclease"/>
    <property type="match status" value="1"/>
</dbReference>
<gene>
    <name evidence="3" type="ORF">C8E87_5531</name>
</gene>
<accession>A0A4V3C8J0</accession>
<evidence type="ECO:0000259" key="2">
    <source>
        <dbReference type="PROSITE" id="PS50164"/>
    </source>
</evidence>
<dbReference type="PROSITE" id="PS50164">
    <property type="entry name" value="GIY_YIG"/>
    <property type="match status" value="1"/>
</dbReference>
<dbReference type="Pfam" id="PF01541">
    <property type="entry name" value="GIY-YIG"/>
    <property type="match status" value="1"/>
</dbReference>
<dbReference type="InterPro" id="IPR006141">
    <property type="entry name" value="Intein_N"/>
</dbReference>
<dbReference type="InterPro" id="IPR000305">
    <property type="entry name" value="GIY-YIG_endonuc"/>
</dbReference>
<dbReference type="InterPro" id="IPR036844">
    <property type="entry name" value="Hint_dom_sf"/>
</dbReference>
<keyword evidence="4" id="KW-1185">Reference proteome</keyword>
<protein>
    <submittedName>
        <fullName evidence="3">Intein</fullName>
    </submittedName>
</protein>
<dbReference type="GO" id="GO:0016539">
    <property type="term" value="P:intein-mediated protein splicing"/>
    <property type="evidence" value="ECO:0007669"/>
    <property type="project" value="InterPro"/>
</dbReference>
<dbReference type="SMART" id="SM00465">
    <property type="entry name" value="GIYc"/>
    <property type="match status" value="1"/>
</dbReference>
<dbReference type="AlphaFoldDB" id="A0A4V3C8J0"/>
<comment type="caution">
    <text evidence="3">The sequence shown here is derived from an EMBL/GenBank/DDBJ whole genome shotgun (WGS) entry which is preliminary data.</text>
</comment>
<feature type="compositionally biased region" description="Basic residues" evidence="1">
    <location>
        <begin position="28"/>
        <end position="46"/>
    </location>
</feature>
<evidence type="ECO:0000256" key="1">
    <source>
        <dbReference type="SAM" id="MobiDB-lite"/>
    </source>
</evidence>
<dbReference type="SUPFAM" id="SSF51294">
    <property type="entry name" value="Hedgehog/intein (Hint) domain"/>
    <property type="match status" value="1"/>
</dbReference>
<feature type="domain" description="GIY-YIG" evidence="2">
    <location>
        <begin position="343"/>
        <end position="424"/>
    </location>
</feature>
<reference evidence="3 4" key="1">
    <citation type="submission" date="2019-03" db="EMBL/GenBank/DDBJ databases">
        <title>Sequencing the genomes of 1000 actinobacteria strains.</title>
        <authorList>
            <person name="Klenk H.-P."/>
        </authorList>
    </citation>
    <scope>NUCLEOTIDE SEQUENCE [LARGE SCALE GENOMIC DNA]</scope>
    <source>
        <strain evidence="3 4">DSM 43805</strain>
    </source>
</reference>
<dbReference type="CDD" id="cd00081">
    <property type="entry name" value="Hint"/>
    <property type="match status" value="1"/>
</dbReference>
<dbReference type="Gene3D" id="2.170.16.10">
    <property type="entry name" value="Hedgehog/Intein (Hint) domain"/>
    <property type="match status" value="1"/>
</dbReference>
<dbReference type="Pfam" id="PF07591">
    <property type="entry name" value="PT-HINT"/>
    <property type="match status" value="1"/>
</dbReference>
<feature type="region of interest" description="Disordered" evidence="1">
    <location>
        <begin position="25"/>
        <end position="46"/>
    </location>
</feature>
<dbReference type="SMART" id="SM00306">
    <property type="entry name" value="HintN"/>
    <property type="match status" value="1"/>
</dbReference>
<dbReference type="Proteomes" id="UP000294901">
    <property type="component" value="Unassembled WGS sequence"/>
</dbReference>
<dbReference type="CDD" id="cd00719">
    <property type="entry name" value="GIY-YIG_SF"/>
    <property type="match status" value="1"/>
</dbReference>
<evidence type="ECO:0000313" key="3">
    <source>
        <dbReference type="EMBL" id="TDO41788.1"/>
    </source>
</evidence>
<dbReference type="InterPro" id="IPR003587">
    <property type="entry name" value="Hint_dom_N"/>
</dbReference>
<dbReference type="InterPro" id="IPR035901">
    <property type="entry name" value="GIY-YIG_endonuc_sf"/>
</dbReference>
<sequence length="448" mass="48390">MHTRPLPAFFAVYIALSDSRIRSDNVGRAKKGTGKKKNHGYNHKNHVSKNTYVSTSEAKGTATVVPDEYSQPRLVCFSGFFCIEATQITNVDAYVASYNAAVAQLSEGTAGQTLEDYQYAGAMLSACMAGEWELTNCGSPMYNILRDNADQSAIAAADRSNHDVVNSVIAASLATLEYVAGKPRCVLRGGGVRKSFSGDTPVLMADGSHKLIKNVRAGDLVLATDPQTGEQGPREVTATWVHPDDLFTLTIGDSRKITTTEDHLFWNVTDQRWERADDLDRGDILLSPDGSGTAVTAFSDHARHVASAYTLTIDGIHTYYVVASGTAVLVHNAPRPDPFGLPSAPGVYIITLDTGEKYVGQGKNIAERWRQHFSPRGTLKKAGFTRDNVTNVEYRLPAQGVSLNQLESEVFDEFGGKSKLPYNTNNPTMYKIYGSGPGGGKYAGGTCG</sequence>
<dbReference type="PROSITE" id="PS50817">
    <property type="entry name" value="INTEIN_N_TER"/>
    <property type="match status" value="1"/>
</dbReference>
<organism evidence="3 4">
    <name type="scientific">Paractinoplanes brasiliensis</name>
    <dbReference type="NCBI Taxonomy" id="52695"/>
    <lineage>
        <taxon>Bacteria</taxon>
        <taxon>Bacillati</taxon>
        <taxon>Actinomycetota</taxon>
        <taxon>Actinomycetes</taxon>
        <taxon>Micromonosporales</taxon>
        <taxon>Micromonosporaceae</taxon>
        <taxon>Paractinoplanes</taxon>
    </lineage>
</organism>